<evidence type="ECO:0000313" key="2">
    <source>
        <dbReference type="EMBL" id="GGC09131.1"/>
    </source>
</evidence>
<reference evidence="3" key="1">
    <citation type="journal article" date="2019" name="Int. J. Syst. Evol. Microbiol.">
        <title>The Global Catalogue of Microorganisms (GCM) 10K type strain sequencing project: providing services to taxonomists for standard genome sequencing and annotation.</title>
        <authorList>
            <consortium name="The Broad Institute Genomics Platform"/>
            <consortium name="The Broad Institute Genome Sequencing Center for Infectious Disease"/>
            <person name="Wu L."/>
            <person name="Ma J."/>
        </authorList>
    </citation>
    <scope>NUCLEOTIDE SEQUENCE [LARGE SCALE GENOMIC DNA]</scope>
    <source>
        <strain evidence="3">CGMCC 1.12478</strain>
    </source>
</reference>
<sequence length="88" mass="9975">MRASHLTVIYPHPFSLSGYPHELPAGQYEVLVEEETVTVRGVPVFRWTAAYLTLPRTKGEAGRRKRRPLNGADLVTAMQNRLPPSQYQ</sequence>
<comment type="caution">
    <text evidence="2">The sequence shown here is derived from an EMBL/GenBank/DDBJ whole genome shotgun (WGS) entry which is preliminary data.</text>
</comment>
<gene>
    <name evidence="2" type="ORF">GCM10011363_27210</name>
</gene>
<organism evidence="2 3">
    <name type="scientific">Marivita lacus</name>
    <dbReference type="NCBI Taxonomy" id="1323742"/>
    <lineage>
        <taxon>Bacteria</taxon>
        <taxon>Pseudomonadati</taxon>
        <taxon>Pseudomonadota</taxon>
        <taxon>Alphaproteobacteria</taxon>
        <taxon>Rhodobacterales</taxon>
        <taxon>Roseobacteraceae</taxon>
        <taxon>Marivita</taxon>
    </lineage>
</organism>
<evidence type="ECO:0000256" key="1">
    <source>
        <dbReference type="SAM" id="MobiDB-lite"/>
    </source>
</evidence>
<dbReference type="EMBL" id="BMFC01000007">
    <property type="protein sequence ID" value="GGC09131.1"/>
    <property type="molecule type" value="Genomic_DNA"/>
</dbReference>
<protein>
    <submittedName>
        <fullName evidence="2">Uncharacterized protein</fullName>
    </submittedName>
</protein>
<feature type="region of interest" description="Disordered" evidence="1">
    <location>
        <begin position="58"/>
        <end position="88"/>
    </location>
</feature>
<feature type="compositionally biased region" description="Polar residues" evidence="1">
    <location>
        <begin position="77"/>
        <end position="88"/>
    </location>
</feature>
<proteinExistence type="predicted"/>
<accession>A0ABQ1KTV6</accession>
<name>A0ABQ1KTV6_9RHOB</name>
<evidence type="ECO:0000313" key="3">
    <source>
        <dbReference type="Proteomes" id="UP000645462"/>
    </source>
</evidence>
<dbReference type="Proteomes" id="UP000645462">
    <property type="component" value="Unassembled WGS sequence"/>
</dbReference>
<keyword evidence="3" id="KW-1185">Reference proteome</keyword>